<dbReference type="PANTHER" id="PTHR32411">
    <property type="entry name" value="CYSTEINE-RICH REPEAT SECRETORY PROTEIN 38-RELATED"/>
    <property type="match status" value="1"/>
</dbReference>
<reference evidence="7" key="1">
    <citation type="journal article" date="2008" name="BMC Genomics">
        <title>A conifer genomics resource of 200,000 spruce (Picea spp.) ESTs and 6,464 high-quality, sequence-finished full-length cDNAs for Sitka spruce (Picea sitchensis).</title>
        <authorList>
            <person name="Ralph S.G."/>
            <person name="Chun H.J."/>
            <person name="Kolosova N."/>
            <person name="Cooper D."/>
            <person name="Oddy C."/>
            <person name="Ritland C.E."/>
            <person name="Kirkpatrick R."/>
            <person name="Moore R."/>
            <person name="Barber S."/>
            <person name="Holt R.A."/>
            <person name="Jones S.J."/>
            <person name="Marra M.A."/>
            <person name="Douglas C.J."/>
            <person name="Ritland K."/>
            <person name="Bohlmann J."/>
        </authorList>
    </citation>
    <scope>NUCLEOTIDE SEQUENCE</scope>
    <source>
        <tissue evidence="7">Green portion of the leader tissue</tissue>
    </source>
</reference>
<dbReference type="InterPro" id="IPR038408">
    <property type="entry name" value="GNK2_sf"/>
</dbReference>
<dbReference type="InterPro" id="IPR050581">
    <property type="entry name" value="CRR_secretory_protein"/>
</dbReference>
<dbReference type="CDD" id="cd23509">
    <property type="entry name" value="Gnk2-like"/>
    <property type="match status" value="2"/>
</dbReference>
<dbReference type="PROSITE" id="PS51473">
    <property type="entry name" value="GNK2"/>
    <property type="match status" value="2"/>
</dbReference>
<name>A9NT90_PICSI</name>
<keyword evidence="3" id="KW-0964">Secreted</keyword>
<feature type="domain" description="Gnk2-homologous" evidence="6">
    <location>
        <begin position="157"/>
        <end position="262"/>
    </location>
</feature>
<dbReference type="AlphaFoldDB" id="A9NT90"/>
<feature type="domain" description="Gnk2-homologous" evidence="6">
    <location>
        <begin position="45"/>
        <end position="147"/>
    </location>
</feature>
<dbReference type="Pfam" id="PF01657">
    <property type="entry name" value="Stress-antifung"/>
    <property type="match status" value="2"/>
</dbReference>
<organism evidence="7">
    <name type="scientific">Picea sitchensis</name>
    <name type="common">Sitka spruce</name>
    <name type="synonym">Pinus sitchensis</name>
    <dbReference type="NCBI Taxonomy" id="3332"/>
    <lineage>
        <taxon>Eukaryota</taxon>
        <taxon>Viridiplantae</taxon>
        <taxon>Streptophyta</taxon>
        <taxon>Embryophyta</taxon>
        <taxon>Tracheophyta</taxon>
        <taxon>Spermatophyta</taxon>
        <taxon>Pinopsida</taxon>
        <taxon>Pinidae</taxon>
        <taxon>Conifers I</taxon>
        <taxon>Pinales</taxon>
        <taxon>Pinaceae</taxon>
        <taxon>Picea</taxon>
    </lineage>
</organism>
<evidence type="ECO:0000313" key="7">
    <source>
        <dbReference type="EMBL" id="ABK23851.1"/>
    </source>
</evidence>
<dbReference type="EMBL" id="EF084535">
    <property type="protein sequence ID" value="ABK23851.1"/>
    <property type="molecule type" value="mRNA"/>
</dbReference>
<proteinExistence type="evidence at transcript level"/>
<comment type="function">
    <text evidence="1">Exerts antifungal activity through its carbohydrate-binding specificity.</text>
</comment>
<sequence length="268" mass="29840">MDFHGRDSAWSLLIGQTIALLYLIVVVPALIITLHGQICNAALPETPTTKCNSSSNYKEGSKFESNLNRVFDSLLQGTKQSGFNISEYGESPDKVYGRLQCREDLTVDQCYTCSQYAMTTIQQYCGNAVGGSIWPFHCFLRYESYDFIGQLDTDLGSIYAEDFRGDTGIFIPTDFHSSAQNLLKKLSGEAAPKTTRSALGTALDSFSQTIYGLAQCTRDLSTDDCTQCLSYSINKIFKSYPGYAGVQYWSQSCIVRYEIYPFFNSTAL</sequence>
<protein>
    <recommendedName>
        <fullName evidence="6">Gnk2-homologous domain-containing protein</fullName>
    </recommendedName>
</protein>
<evidence type="ECO:0000256" key="5">
    <source>
        <dbReference type="SAM" id="Phobius"/>
    </source>
</evidence>
<accession>A9NT90</accession>
<keyword evidence="5" id="KW-0472">Membrane</keyword>
<comment type="similarity">
    <text evidence="4">Belongs to the cysteine-rich repeat secretory protein family.</text>
</comment>
<evidence type="ECO:0000259" key="6">
    <source>
        <dbReference type="PROSITE" id="PS51473"/>
    </source>
</evidence>
<feature type="transmembrane region" description="Helical" evidence="5">
    <location>
        <begin position="12"/>
        <end position="34"/>
    </location>
</feature>
<dbReference type="Gene3D" id="3.30.430.20">
    <property type="entry name" value="Gnk2 domain, C-X8-C-X2-C motif"/>
    <property type="match status" value="2"/>
</dbReference>
<evidence type="ECO:0000256" key="2">
    <source>
        <dbReference type="ARBA" id="ARBA00004613"/>
    </source>
</evidence>
<dbReference type="InterPro" id="IPR002902">
    <property type="entry name" value="GNK2"/>
</dbReference>
<evidence type="ECO:0000256" key="1">
    <source>
        <dbReference type="ARBA" id="ARBA00002571"/>
    </source>
</evidence>
<dbReference type="GO" id="GO:0005576">
    <property type="term" value="C:extracellular region"/>
    <property type="evidence" value="ECO:0007669"/>
    <property type="project" value="UniProtKB-SubCell"/>
</dbReference>
<evidence type="ECO:0000256" key="3">
    <source>
        <dbReference type="ARBA" id="ARBA00022525"/>
    </source>
</evidence>
<keyword evidence="5" id="KW-1133">Transmembrane helix</keyword>
<comment type="subcellular location">
    <subcellularLocation>
        <location evidence="2">Secreted</location>
    </subcellularLocation>
</comment>
<dbReference type="PANTHER" id="PTHR32411:SF43">
    <property type="entry name" value="CYSTEINE-RICH REPEAT SECRETORY PROTEIN 38"/>
    <property type="match status" value="1"/>
</dbReference>
<evidence type="ECO:0000256" key="4">
    <source>
        <dbReference type="ARBA" id="ARBA00038515"/>
    </source>
</evidence>
<keyword evidence="5" id="KW-0812">Transmembrane</keyword>